<evidence type="ECO:0000313" key="1">
    <source>
        <dbReference type="EMBL" id="PXW88081.1"/>
    </source>
</evidence>
<organism evidence="1 2">
    <name type="scientific">Pseudogracilibacillus auburnensis</name>
    <dbReference type="NCBI Taxonomy" id="1494959"/>
    <lineage>
        <taxon>Bacteria</taxon>
        <taxon>Bacillati</taxon>
        <taxon>Bacillota</taxon>
        <taxon>Bacilli</taxon>
        <taxon>Bacillales</taxon>
        <taxon>Bacillaceae</taxon>
        <taxon>Pseudogracilibacillus</taxon>
    </lineage>
</organism>
<proteinExistence type="predicted"/>
<comment type="caution">
    <text evidence="1">The sequence shown here is derived from an EMBL/GenBank/DDBJ whole genome shotgun (WGS) entry which is preliminary data.</text>
</comment>
<gene>
    <name evidence="1" type="ORF">DFR56_104234</name>
</gene>
<keyword evidence="2" id="KW-1185">Reference proteome</keyword>
<accession>A0A2V3W4W4</accession>
<dbReference type="EMBL" id="QJJQ01000004">
    <property type="protein sequence ID" value="PXW88081.1"/>
    <property type="molecule type" value="Genomic_DNA"/>
</dbReference>
<sequence length="283" mass="32665">MIYIGVTGWGDHHSLYPSQVNASNKLSVYSSHFPVVEVDASFYAIQPVKNAVKWISQTPNNFRFVVKAYQGMTGHQRGDIPFETKTEMFEAFKKSLVPYQDANKLAMVLFQFPPWFDCQKKNVDYLRYCKKMMGDIPVALEFRHQSWFSEEFRTNTLTFMKKEGWIHSIVDEPQAGSGSTPTVPVVTNSGLTLIRMHGRNVHGWNRQKGSHSNWREVRYLYKYNQKELLEWKKIIQDLHKNTKDLIIIFNNNSGGDAAGNAKDLQALMNIDYEGLSPRQLSLF</sequence>
<dbReference type="InterPro" id="IPR002763">
    <property type="entry name" value="DUF72"/>
</dbReference>
<dbReference type="AlphaFoldDB" id="A0A2V3W4W4"/>
<dbReference type="Pfam" id="PF01904">
    <property type="entry name" value="DUF72"/>
    <property type="match status" value="1"/>
</dbReference>
<reference evidence="1 2" key="1">
    <citation type="submission" date="2018-05" db="EMBL/GenBank/DDBJ databases">
        <title>Genomic Encyclopedia of Type Strains, Phase IV (KMG-IV): sequencing the most valuable type-strain genomes for metagenomic binning, comparative biology and taxonomic classification.</title>
        <authorList>
            <person name="Goeker M."/>
        </authorList>
    </citation>
    <scope>NUCLEOTIDE SEQUENCE [LARGE SCALE GENOMIC DNA]</scope>
    <source>
        <strain evidence="1 2">DSM 28556</strain>
    </source>
</reference>
<dbReference type="PANTHER" id="PTHR30348">
    <property type="entry name" value="UNCHARACTERIZED PROTEIN YECE"/>
    <property type="match status" value="1"/>
</dbReference>
<dbReference type="RefSeq" id="WP_207521394.1">
    <property type="nucleotide sequence ID" value="NZ_JADIJL010000055.1"/>
</dbReference>
<dbReference type="PANTHER" id="PTHR30348:SF13">
    <property type="entry name" value="UPF0759 PROTEIN YUNF"/>
    <property type="match status" value="1"/>
</dbReference>
<dbReference type="InterPro" id="IPR036520">
    <property type="entry name" value="UPF0759_sf"/>
</dbReference>
<dbReference type="SUPFAM" id="SSF117396">
    <property type="entry name" value="TM1631-like"/>
    <property type="match status" value="1"/>
</dbReference>
<dbReference type="Gene3D" id="3.20.20.410">
    <property type="entry name" value="Protein of unknown function UPF0759"/>
    <property type="match status" value="1"/>
</dbReference>
<evidence type="ECO:0000313" key="2">
    <source>
        <dbReference type="Proteomes" id="UP000247978"/>
    </source>
</evidence>
<protein>
    <submittedName>
        <fullName evidence="1">Uncharacterized protein YecE (DUF72 family)</fullName>
    </submittedName>
</protein>
<name>A0A2V3W4W4_9BACI</name>
<dbReference type="Proteomes" id="UP000247978">
    <property type="component" value="Unassembled WGS sequence"/>
</dbReference>